<dbReference type="EMBL" id="CM037626">
    <property type="protein sequence ID" value="KAH8011680.1"/>
    <property type="molecule type" value="Genomic_DNA"/>
</dbReference>
<dbReference type="Proteomes" id="UP000827872">
    <property type="component" value="Linkage Group LG13"/>
</dbReference>
<evidence type="ECO:0000313" key="1">
    <source>
        <dbReference type="EMBL" id="KAH8011680.1"/>
    </source>
</evidence>
<accession>A0ACB8FXD7</accession>
<comment type="caution">
    <text evidence="1">The sequence shown here is derived from an EMBL/GenBank/DDBJ whole genome shotgun (WGS) entry which is preliminary data.</text>
</comment>
<evidence type="ECO:0000313" key="2">
    <source>
        <dbReference type="Proteomes" id="UP000827872"/>
    </source>
</evidence>
<protein>
    <submittedName>
        <fullName evidence="1">Uncharacterized protein</fullName>
    </submittedName>
</protein>
<keyword evidence="2" id="KW-1185">Reference proteome</keyword>
<reference evidence="1" key="1">
    <citation type="submission" date="2021-08" db="EMBL/GenBank/DDBJ databases">
        <title>The first chromosome-level gecko genome reveals the dynamic sex chromosomes of Neotropical dwarf geckos (Sphaerodactylidae: Sphaerodactylus).</title>
        <authorList>
            <person name="Pinto B.J."/>
            <person name="Keating S.E."/>
            <person name="Gamble T."/>
        </authorList>
    </citation>
    <scope>NUCLEOTIDE SEQUENCE</scope>
    <source>
        <strain evidence="1">TG3544</strain>
    </source>
</reference>
<proteinExistence type="predicted"/>
<gene>
    <name evidence="1" type="ORF">K3G42_005552</name>
</gene>
<sequence>MWLAKRRKAKLTNPWMIQQQEPEDQEALKDFQNNIEKELFDQLLDFDPQKEFGSSPVENFNMHLKIQQQELEDQEAPKDFQNNTEEELVDRLLDFDPQKEFGSSPVENLNMHLKVLIQQQQQEPEEQLIDFDSAEFGSSPMPSIIPPKILLQQLEEELEDQEAPRVCQNDIEEEPVDQLLDFDPEKKFGSSTKEYSKAHIKVLVRALL</sequence>
<organism evidence="1 2">
    <name type="scientific">Sphaerodactylus townsendi</name>
    <dbReference type="NCBI Taxonomy" id="933632"/>
    <lineage>
        <taxon>Eukaryota</taxon>
        <taxon>Metazoa</taxon>
        <taxon>Chordata</taxon>
        <taxon>Craniata</taxon>
        <taxon>Vertebrata</taxon>
        <taxon>Euteleostomi</taxon>
        <taxon>Lepidosauria</taxon>
        <taxon>Squamata</taxon>
        <taxon>Bifurcata</taxon>
        <taxon>Gekkota</taxon>
        <taxon>Sphaerodactylidae</taxon>
        <taxon>Sphaerodactylus</taxon>
    </lineage>
</organism>
<name>A0ACB8FXD7_9SAUR</name>